<dbReference type="AlphaFoldDB" id="A0AAV1Y819"/>
<evidence type="ECO:0008006" key="4">
    <source>
        <dbReference type="Google" id="ProtNLM"/>
    </source>
</evidence>
<feature type="region of interest" description="Disordered" evidence="1">
    <location>
        <begin position="299"/>
        <end position="323"/>
    </location>
</feature>
<dbReference type="PANTHER" id="PTHR33917">
    <property type="entry name" value="PROTEIN EXECUTER 1, CHLOROPLASTIC"/>
    <property type="match status" value="1"/>
</dbReference>
<evidence type="ECO:0000313" key="3">
    <source>
        <dbReference type="Proteomes" id="UP001497480"/>
    </source>
</evidence>
<dbReference type="InterPro" id="IPR044680">
    <property type="entry name" value="EX1/2"/>
</dbReference>
<feature type="compositionally biased region" description="Basic and acidic residues" evidence="1">
    <location>
        <begin position="247"/>
        <end position="262"/>
    </location>
</feature>
<feature type="compositionally biased region" description="Polar residues" evidence="1">
    <location>
        <begin position="218"/>
        <end position="246"/>
    </location>
</feature>
<protein>
    <recommendedName>
        <fullName evidence="4">Protein EXECUTER 2, chloroplastic</fullName>
    </recommendedName>
</protein>
<dbReference type="PANTHER" id="PTHR33917:SF2">
    <property type="entry name" value="PROTEIN EXECUTER 2, CHLOROPLASTIC"/>
    <property type="match status" value="1"/>
</dbReference>
<name>A0AAV1Y819_LUPLU</name>
<evidence type="ECO:0000313" key="2">
    <source>
        <dbReference type="EMBL" id="CAL0330141.1"/>
    </source>
</evidence>
<accession>A0AAV1Y819</accession>
<reference evidence="2 3" key="1">
    <citation type="submission" date="2024-03" db="EMBL/GenBank/DDBJ databases">
        <authorList>
            <person name="Martinez-Hernandez J."/>
        </authorList>
    </citation>
    <scope>NUCLEOTIDE SEQUENCE [LARGE SCALE GENOMIC DNA]</scope>
</reference>
<organism evidence="2 3">
    <name type="scientific">Lupinus luteus</name>
    <name type="common">European yellow lupine</name>
    <dbReference type="NCBI Taxonomy" id="3873"/>
    <lineage>
        <taxon>Eukaryota</taxon>
        <taxon>Viridiplantae</taxon>
        <taxon>Streptophyta</taxon>
        <taxon>Embryophyta</taxon>
        <taxon>Tracheophyta</taxon>
        <taxon>Spermatophyta</taxon>
        <taxon>Magnoliopsida</taxon>
        <taxon>eudicotyledons</taxon>
        <taxon>Gunneridae</taxon>
        <taxon>Pentapetalae</taxon>
        <taxon>rosids</taxon>
        <taxon>fabids</taxon>
        <taxon>Fabales</taxon>
        <taxon>Fabaceae</taxon>
        <taxon>Papilionoideae</taxon>
        <taxon>50 kb inversion clade</taxon>
        <taxon>genistoids sensu lato</taxon>
        <taxon>core genistoids</taxon>
        <taxon>Genisteae</taxon>
        <taxon>Lupinus</taxon>
    </lineage>
</organism>
<dbReference type="Pfam" id="PF12014">
    <property type="entry name" value="Cyclin_D1_bind"/>
    <property type="match status" value="1"/>
</dbReference>
<feature type="region of interest" description="Disordered" evidence="1">
    <location>
        <begin position="216"/>
        <end position="264"/>
    </location>
</feature>
<gene>
    <name evidence="2" type="ORF">LLUT_LOCUS31201</name>
</gene>
<keyword evidence="3" id="KW-1185">Reference proteome</keyword>
<dbReference type="Proteomes" id="UP001497480">
    <property type="component" value="Unassembled WGS sequence"/>
</dbReference>
<comment type="caution">
    <text evidence="2">The sequence shown here is derived from an EMBL/GenBank/DDBJ whole genome shotgun (WGS) entry which is preliminary data.</text>
</comment>
<dbReference type="EMBL" id="CAXHTB010000022">
    <property type="protein sequence ID" value="CAL0330141.1"/>
    <property type="molecule type" value="Genomic_DNA"/>
</dbReference>
<dbReference type="GO" id="GO:0010343">
    <property type="term" value="P:singlet oxygen-mediated programmed cell death"/>
    <property type="evidence" value="ECO:0007669"/>
    <property type="project" value="InterPro"/>
</dbReference>
<dbReference type="GO" id="GO:0042651">
    <property type="term" value="C:thylakoid membrane"/>
    <property type="evidence" value="ECO:0007669"/>
    <property type="project" value="TreeGrafter"/>
</dbReference>
<proteinExistence type="predicted"/>
<evidence type="ECO:0000256" key="1">
    <source>
        <dbReference type="SAM" id="MobiDB-lite"/>
    </source>
</evidence>
<sequence length="628" mass="69888">MVTVAQLISTPQIGAPSSSLDPHPFSNLPSSLSLAFLQTKRNHRNLRCRCSHSSPAGDWDWTRWTRHFSQVENTEGLASLLQFQLEDAVEMEDFREAARLKTAITEATSIDTVSEIMSMLKSAVDEERYHDASRLCRETGSGLVGWWVGYSKSKDSDDPFGIIIRISPHMGRFVGRSYSPRQLITASPGTPVFEIYVVKNADGSYHMQVVYLRRTKKGNSMSKSNPPSIPVTSPSKPEVESASSVETQEHGEKVDKNDEKTNNIEGATEEGVKSVINFLKEKIPGLKVKVMNIDVEEEGAEDNDSIKQLMNEDSNKTSSSENLEEEVNNLVEPDEVTLEADSDVSEGEKDLDMKLFVGGVVHNSDNTPLKDEFMRLPAEIKDMEKDSFDLYISRSNLDHDTADHKIPNIKVAAVAAQGVSELMPSDVAKTFWSSDEVSAKVSKSVREMVKHAISQAQKRSRLSECTSFSRIASSRGDLDPFDGLFVGAFGPYGAEVVQLKRKFGHWNDVDSENNPSDMEFFEYVEAVKLTGDFNVPAGQVTFRARIGRSNRNTSRGRYPNELGVDARYKGQGRIADFGFKNPKWVEGELLVLNGKGIGHHMKGADIGFLYIVPDQSFIVLFNRLKLPE</sequence>